<dbReference type="EMBL" id="JAVDTX010000008">
    <property type="protein sequence ID" value="MDR6846673.1"/>
    <property type="molecule type" value="Genomic_DNA"/>
</dbReference>
<protein>
    <recommendedName>
        <fullName evidence="3">Arc-like DNA binding domain-containing protein</fullName>
    </recommendedName>
</protein>
<evidence type="ECO:0000313" key="1">
    <source>
        <dbReference type="EMBL" id="MDR6846673.1"/>
    </source>
</evidence>
<evidence type="ECO:0008006" key="3">
    <source>
        <dbReference type="Google" id="ProtNLM"/>
    </source>
</evidence>
<dbReference type="Gene3D" id="1.10.1220.10">
    <property type="entry name" value="Met repressor-like"/>
    <property type="match status" value="1"/>
</dbReference>
<accession>A0ABU1S6Q0</accession>
<organism evidence="1 2">
    <name type="scientific">Flavobacterium granuli</name>
    <dbReference type="NCBI Taxonomy" id="280093"/>
    <lineage>
        <taxon>Bacteria</taxon>
        <taxon>Pseudomonadati</taxon>
        <taxon>Bacteroidota</taxon>
        <taxon>Flavobacteriia</taxon>
        <taxon>Flavobacteriales</taxon>
        <taxon>Flavobacteriaceae</taxon>
        <taxon>Flavobacterium</taxon>
    </lineage>
</organism>
<dbReference type="Proteomes" id="UP001261871">
    <property type="component" value="Unassembled WGS sequence"/>
</dbReference>
<dbReference type="RefSeq" id="WP_310009039.1">
    <property type="nucleotide sequence ID" value="NZ_JAVDTX010000008.1"/>
</dbReference>
<dbReference type="InterPro" id="IPR010985">
    <property type="entry name" value="Ribbon_hlx_hlx"/>
</dbReference>
<name>A0ABU1S6Q0_9FLAO</name>
<sequence length="60" mass="6961">MSEKKSFALRIDSETMKAIEKWAADEFRSVNGQIEWMLSKSLKDAKRLKAKSTPKNKEED</sequence>
<gene>
    <name evidence="1" type="ORF">J2W95_003392</name>
</gene>
<dbReference type="SUPFAM" id="SSF47598">
    <property type="entry name" value="Ribbon-helix-helix"/>
    <property type="match status" value="1"/>
</dbReference>
<evidence type="ECO:0000313" key="2">
    <source>
        <dbReference type="Proteomes" id="UP001261871"/>
    </source>
</evidence>
<keyword evidence="2" id="KW-1185">Reference proteome</keyword>
<comment type="caution">
    <text evidence="1">The sequence shown here is derived from an EMBL/GenBank/DDBJ whole genome shotgun (WGS) entry which is preliminary data.</text>
</comment>
<reference evidence="1 2" key="1">
    <citation type="submission" date="2023-07" db="EMBL/GenBank/DDBJ databases">
        <title>Sorghum-associated microbial communities from plants grown in Nebraska, USA.</title>
        <authorList>
            <person name="Schachtman D."/>
        </authorList>
    </citation>
    <scope>NUCLEOTIDE SEQUENCE [LARGE SCALE GENOMIC DNA]</scope>
    <source>
        <strain evidence="1 2">BE124</strain>
    </source>
</reference>
<dbReference type="InterPro" id="IPR013321">
    <property type="entry name" value="Arc_rbn_hlx_hlx"/>
</dbReference>
<proteinExistence type="predicted"/>